<protein>
    <submittedName>
        <fullName evidence="2">Uncharacterized protein</fullName>
    </submittedName>
</protein>
<organism evidence="2 3">
    <name type="scientific">Acrocarpospora pleiomorpha</name>
    <dbReference type="NCBI Taxonomy" id="90975"/>
    <lineage>
        <taxon>Bacteria</taxon>
        <taxon>Bacillati</taxon>
        <taxon>Actinomycetota</taxon>
        <taxon>Actinomycetes</taxon>
        <taxon>Streptosporangiales</taxon>
        <taxon>Streptosporangiaceae</taxon>
        <taxon>Acrocarpospora</taxon>
    </lineage>
</organism>
<evidence type="ECO:0000313" key="3">
    <source>
        <dbReference type="Proteomes" id="UP000377595"/>
    </source>
</evidence>
<dbReference type="AlphaFoldDB" id="A0A5M3XT08"/>
<dbReference type="EMBL" id="BLAF01000048">
    <property type="protein sequence ID" value="GES24132.1"/>
    <property type="molecule type" value="Genomic_DNA"/>
</dbReference>
<dbReference type="Proteomes" id="UP000377595">
    <property type="component" value="Unassembled WGS sequence"/>
</dbReference>
<comment type="caution">
    <text evidence="2">The sequence shown here is derived from an EMBL/GenBank/DDBJ whole genome shotgun (WGS) entry which is preliminary data.</text>
</comment>
<sequence>MDTYWFTIKITGFPEGQLVSISDEFYGLLEESGGVDALIAGDERGGEIEFSREAEDAATAIASAIEQVEQVGLEVVGVTETSTISPNGPEPARRPGPPGRPVPAGSSR</sequence>
<dbReference type="OrthoDB" id="5119642at2"/>
<feature type="region of interest" description="Disordered" evidence="1">
    <location>
        <begin position="79"/>
        <end position="108"/>
    </location>
</feature>
<reference evidence="2 3" key="1">
    <citation type="submission" date="2019-10" db="EMBL/GenBank/DDBJ databases">
        <title>Whole genome shotgun sequence of Acrocarpospora pleiomorpha NBRC 16267.</title>
        <authorList>
            <person name="Ichikawa N."/>
            <person name="Kimura A."/>
            <person name="Kitahashi Y."/>
            <person name="Komaki H."/>
            <person name="Oguchi A."/>
        </authorList>
    </citation>
    <scope>NUCLEOTIDE SEQUENCE [LARGE SCALE GENOMIC DNA]</scope>
    <source>
        <strain evidence="2 3">NBRC 16267</strain>
    </source>
</reference>
<dbReference type="RefSeq" id="WP_155348987.1">
    <property type="nucleotide sequence ID" value="NZ_BAAAHM010000005.1"/>
</dbReference>
<accession>A0A5M3XT08</accession>
<gene>
    <name evidence="2" type="ORF">Aple_070310</name>
</gene>
<evidence type="ECO:0000313" key="2">
    <source>
        <dbReference type="EMBL" id="GES24132.1"/>
    </source>
</evidence>
<name>A0A5M3XT08_9ACTN</name>
<proteinExistence type="predicted"/>
<keyword evidence="3" id="KW-1185">Reference proteome</keyword>
<evidence type="ECO:0000256" key="1">
    <source>
        <dbReference type="SAM" id="MobiDB-lite"/>
    </source>
</evidence>